<dbReference type="Pfam" id="PF13276">
    <property type="entry name" value="HTH_21"/>
    <property type="match status" value="1"/>
</dbReference>
<dbReference type="EMBL" id="FZOS01000053">
    <property type="protein sequence ID" value="SNT17977.1"/>
    <property type="molecule type" value="Genomic_DNA"/>
</dbReference>
<feature type="domain" description="HTH-like" evidence="1">
    <location>
        <begin position="19"/>
        <end position="49"/>
    </location>
</feature>
<evidence type="ECO:0000313" key="3">
    <source>
        <dbReference type="Proteomes" id="UP000198281"/>
    </source>
</evidence>
<evidence type="ECO:0000259" key="1">
    <source>
        <dbReference type="Pfam" id="PF13276"/>
    </source>
</evidence>
<protein>
    <submittedName>
        <fullName evidence="2">HTH-like domain-containing protein</fullName>
    </submittedName>
</protein>
<organism evidence="2 3">
    <name type="scientific">Edaphosphingomonas laterariae</name>
    <dbReference type="NCBI Taxonomy" id="861865"/>
    <lineage>
        <taxon>Bacteria</taxon>
        <taxon>Pseudomonadati</taxon>
        <taxon>Pseudomonadota</taxon>
        <taxon>Alphaproteobacteria</taxon>
        <taxon>Sphingomonadales</taxon>
        <taxon>Rhizorhabdaceae</taxon>
        <taxon>Edaphosphingomonas</taxon>
    </lineage>
</organism>
<reference evidence="3" key="1">
    <citation type="submission" date="2017-06" db="EMBL/GenBank/DDBJ databases">
        <authorList>
            <person name="Varghese N."/>
            <person name="Submissions S."/>
        </authorList>
    </citation>
    <scope>NUCLEOTIDE SEQUENCE [LARGE SCALE GENOMIC DNA]</scope>
    <source>
        <strain evidence="3">LNB2</strain>
    </source>
</reference>
<proteinExistence type="predicted"/>
<feature type="non-terminal residue" evidence="2">
    <location>
        <position position="50"/>
    </location>
</feature>
<dbReference type="AlphaFoldDB" id="A0A239KHY7"/>
<dbReference type="InterPro" id="IPR025948">
    <property type="entry name" value="HTH-like_dom"/>
</dbReference>
<accession>A0A239KHY7</accession>
<gene>
    <name evidence="2" type="ORF">SAMN06295912_15314</name>
</gene>
<dbReference type="Proteomes" id="UP000198281">
    <property type="component" value="Unassembled WGS sequence"/>
</dbReference>
<dbReference type="OrthoDB" id="9803878at2"/>
<sequence length="50" mass="5562">MGIARSTFYDAPTERTGDAEVLSAITAICDEFEAYGWRRVQAALRHQGVM</sequence>
<evidence type="ECO:0000313" key="2">
    <source>
        <dbReference type="EMBL" id="SNT17977.1"/>
    </source>
</evidence>
<keyword evidence="3" id="KW-1185">Reference proteome</keyword>
<name>A0A239KHY7_9SPHN</name>